<name>A0AAV3QC95_LITER</name>
<comment type="caution">
    <text evidence="2">The sequence shown here is derived from an EMBL/GenBank/DDBJ whole genome shotgun (WGS) entry which is preliminary data.</text>
</comment>
<evidence type="ECO:0000256" key="1">
    <source>
        <dbReference type="SAM" id="MobiDB-lite"/>
    </source>
</evidence>
<sequence length="109" mass="12261">MLPLPREYPLEKLPSPPRDPPEEFIKDLADSLLSPLNLQLLQAIYTCLLTFDIPSKPMAGGRILRDTPSLSPTREASSVRVIDAVILRQEVNDDVFREIDDYPVTQNSS</sequence>
<protein>
    <submittedName>
        <fullName evidence="2">Uncharacterized protein</fullName>
    </submittedName>
</protein>
<evidence type="ECO:0000313" key="2">
    <source>
        <dbReference type="EMBL" id="GAA0160551.1"/>
    </source>
</evidence>
<evidence type="ECO:0000313" key="3">
    <source>
        <dbReference type="Proteomes" id="UP001454036"/>
    </source>
</evidence>
<accession>A0AAV3QC95</accession>
<reference evidence="2 3" key="1">
    <citation type="submission" date="2024-01" db="EMBL/GenBank/DDBJ databases">
        <title>The complete chloroplast genome sequence of Lithospermum erythrorhizon: insights into the phylogenetic relationship among Boraginaceae species and the maternal lineages of purple gromwells.</title>
        <authorList>
            <person name="Okada T."/>
            <person name="Watanabe K."/>
        </authorList>
    </citation>
    <scope>NUCLEOTIDE SEQUENCE [LARGE SCALE GENOMIC DNA]</scope>
</reference>
<organism evidence="2 3">
    <name type="scientific">Lithospermum erythrorhizon</name>
    <name type="common">Purple gromwell</name>
    <name type="synonym">Lithospermum officinale var. erythrorhizon</name>
    <dbReference type="NCBI Taxonomy" id="34254"/>
    <lineage>
        <taxon>Eukaryota</taxon>
        <taxon>Viridiplantae</taxon>
        <taxon>Streptophyta</taxon>
        <taxon>Embryophyta</taxon>
        <taxon>Tracheophyta</taxon>
        <taxon>Spermatophyta</taxon>
        <taxon>Magnoliopsida</taxon>
        <taxon>eudicotyledons</taxon>
        <taxon>Gunneridae</taxon>
        <taxon>Pentapetalae</taxon>
        <taxon>asterids</taxon>
        <taxon>lamiids</taxon>
        <taxon>Boraginales</taxon>
        <taxon>Boraginaceae</taxon>
        <taxon>Boraginoideae</taxon>
        <taxon>Lithospermeae</taxon>
        <taxon>Lithospermum</taxon>
    </lineage>
</organism>
<proteinExistence type="predicted"/>
<keyword evidence="3" id="KW-1185">Reference proteome</keyword>
<dbReference type="Proteomes" id="UP001454036">
    <property type="component" value="Unassembled WGS sequence"/>
</dbReference>
<dbReference type="AlphaFoldDB" id="A0AAV3QC95"/>
<feature type="region of interest" description="Disordered" evidence="1">
    <location>
        <begin position="1"/>
        <end position="21"/>
    </location>
</feature>
<dbReference type="EMBL" id="BAABME010036019">
    <property type="protein sequence ID" value="GAA0160551.1"/>
    <property type="molecule type" value="Genomic_DNA"/>
</dbReference>
<gene>
    <name evidence="2" type="ORF">LIER_43527</name>
</gene>